<sequence length="217" mass="22526">MILGVNDGLVSTFLLVAGVAGGGMSSKEILLTAIAGALAGAVSMCAGEYVATKSQNQVIAGELALEKTHIDEALDEELAEIDDLVGLIGLQDEALKRQVKQYYRANPQALWQLMKALEFGVLDSEERSPIRAGVMSCLLFLAGSLPSVVPFFWSGDRPEIGLIAAAALTVMALLVVGCVKTWATRTDAATAAVENLIIAGCGGGFAYGVGTLVGLLL</sequence>
<feature type="transmembrane region" description="Helical" evidence="6">
    <location>
        <begin position="195"/>
        <end position="216"/>
    </location>
</feature>
<dbReference type="Pfam" id="PF01988">
    <property type="entry name" value="VIT1"/>
    <property type="match status" value="1"/>
</dbReference>
<gene>
    <name evidence="7" type="ORF">FisN_8Lh058</name>
</gene>
<evidence type="ECO:0000256" key="6">
    <source>
        <dbReference type="SAM" id="Phobius"/>
    </source>
</evidence>
<dbReference type="EMBL" id="BDSP01000048">
    <property type="protein sequence ID" value="GAX11966.1"/>
    <property type="molecule type" value="Genomic_DNA"/>
</dbReference>
<evidence type="ECO:0000256" key="1">
    <source>
        <dbReference type="ARBA" id="ARBA00004127"/>
    </source>
</evidence>
<feature type="transmembrane region" description="Helical" evidence="6">
    <location>
        <begin position="132"/>
        <end position="154"/>
    </location>
</feature>
<evidence type="ECO:0000256" key="2">
    <source>
        <dbReference type="ARBA" id="ARBA00007049"/>
    </source>
</evidence>
<organism evidence="7 8">
    <name type="scientific">Fistulifera solaris</name>
    <name type="common">Oleaginous diatom</name>
    <dbReference type="NCBI Taxonomy" id="1519565"/>
    <lineage>
        <taxon>Eukaryota</taxon>
        <taxon>Sar</taxon>
        <taxon>Stramenopiles</taxon>
        <taxon>Ochrophyta</taxon>
        <taxon>Bacillariophyta</taxon>
        <taxon>Bacillariophyceae</taxon>
        <taxon>Bacillariophycidae</taxon>
        <taxon>Naviculales</taxon>
        <taxon>Naviculaceae</taxon>
        <taxon>Fistulifera</taxon>
    </lineage>
</organism>
<comment type="caution">
    <text evidence="7">The sequence shown here is derived from an EMBL/GenBank/DDBJ whole genome shotgun (WGS) entry which is preliminary data.</text>
</comment>
<dbReference type="OrthoDB" id="45781at2759"/>
<evidence type="ECO:0000313" key="8">
    <source>
        <dbReference type="Proteomes" id="UP000198406"/>
    </source>
</evidence>
<dbReference type="GO" id="GO:0005384">
    <property type="term" value="F:manganese ion transmembrane transporter activity"/>
    <property type="evidence" value="ECO:0007669"/>
    <property type="project" value="InterPro"/>
</dbReference>
<feature type="transmembrane region" description="Helical" evidence="6">
    <location>
        <begin position="160"/>
        <end position="183"/>
    </location>
</feature>
<keyword evidence="8" id="KW-1185">Reference proteome</keyword>
<evidence type="ECO:0000313" key="7">
    <source>
        <dbReference type="EMBL" id="GAX11966.1"/>
    </source>
</evidence>
<dbReference type="AlphaFoldDB" id="A0A1Z5JDE1"/>
<dbReference type="Proteomes" id="UP000198406">
    <property type="component" value="Unassembled WGS sequence"/>
</dbReference>
<proteinExistence type="inferred from homology"/>
<reference evidence="7 8" key="1">
    <citation type="journal article" date="2015" name="Plant Cell">
        <title>Oil accumulation by the oleaginous diatom Fistulifera solaris as revealed by the genome and transcriptome.</title>
        <authorList>
            <person name="Tanaka T."/>
            <person name="Maeda Y."/>
            <person name="Veluchamy A."/>
            <person name="Tanaka M."/>
            <person name="Abida H."/>
            <person name="Marechal E."/>
            <person name="Bowler C."/>
            <person name="Muto M."/>
            <person name="Sunaga Y."/>
            <person name="Tanaka M."/>
            <person name="Yoshino T."/>
            <person name="Taniguchi T."/>
            <person name="Fukuda Y."/>
            <person name="Nemoto M."/>
            <person name="Matsumoto M."/>
            <person name="Wong P.S."/>
            <person name="Aburatani S."/>
            <person name="Fujibuchi W."/>
        </authorList>
    </citation>
    <scope>NUCLEOTIDE SEQUENCE [LARGE SCALE GENOMIC DNA]</scope>
    <source>
        <strain evidence="7 8">JPCC DA0580</strain>
    </source>
</reference>
<feature type="transmembrane region" description="Helical" evidence="6">
    <location>
        <begin position="29"/>
        <end position="51"/>
    </location>
</feature>
<dbReference type="GO" id="GO:0030026">
    <property type="term" value="P:intracellular manganese ion homeostasis"/>
    <property type="evidence" value="ECO:0007669"/>
    <property type="project" value="InterPro"/>
</dbReference>
<evidence type="ECO:0000256" key="3">
    <source>
        <dbReference type="ARBA" id="ARBA00022692"/>
    </source>
</evidence>
<keyword evidence="3 6" id="KW-0812">Transmembrane</keyword>
<accession>A0A1Z5JDE1</accession>
<evidence type="ECO:0000256" key="4">
    <source>
        <dbReference type="ARBA" id="ARBA00022989"/>
    </source>
</evidence>
<dbReference type="InterPro" id="IPR008217">
    <property type="entry name" value="Ccc1_fam"/>
</dbReference>
<comment type="similarity">
    <text evidence="2">Belongs to the CCC1 family.</text>
</comment>
<dbReference type="PANTHER" id="PTHR31851">
    <property type="entry name" value="FE(2+)/MN(2+) TRANSPORTER PCL1"/>
    <property type="match status" value="1"/>
</dbReference>
<evidence type="ECO:0000256" key="5">
    <source>
        <dbReference type="ARBA" id="ARBA00023136"/>
    </source>
</evidence>
<keyword evidence="5 6" id="KW-0472">Membrane</keyword>
<name>A0A1Z5JDE1_FISSO</name>
<keyword evidence="4 6" id="KW-1133">Transmembrane helix</keyword>
<protein>
    <submittedName>
        <fullName evidence="7">Uncharacterized protein</fullName>
    </submittedName>
</protein>
<dbReference type="InParanoid" id="A0A1Z5JDE1"/>
<dbReference type="GO" id="GO:0012505">
    <property type="term" value="C:endomembrane system"/>
    <property type="evidence" value="ECO:0007669"/>
    <property type="project" value="UniProtKB-SubCell"/>
</dbReference>
<comment type="subcellular location">
    <subcellularLocation>
        <location evidence="1">Endomembrane system</location>
        <topology evidence="1">Multi-pass membrane protein</topology>
    </subcellularLocation>
</comment>